<dbReference type="Pfam" id="PF16036">
    <property type="entry name" value="Chalcone_3"/>
    <property type="match status" value="1"/>
</dbReference>
<dbReference type="GO" id="GO:0016872">
    <property type="term" value="F:intramolecular lyase activity"/>
    <property type="evidence" value="ECO:0007669"/>
    <property type="project" value="InterPro"/>
</dbReference>
<evidence type="ECO:0000259" key="2">
    <source>
        <dbReference type="Pfam" id="PF16036"/>
    </source>
</evidence>
<dbReference type="AlphaFoldDB" id="A0AAJ1BFE8"/>
<feature type="chain" id="PRO_5042593146" evidence="1">
    <location>
        <begin position="19"/>
        <end position="183"/>
    </location>
</feature>
<comment type="caution">
    <text evidence="3">The sequence shown here is derived from an EMBL/GenBank/DDBJ whole genome shotgun (WGS) entry which is preliminary data.</text>
</comment>
<dbReference type="Proteomes" id="UP001297581">
    <property type="component" value="Unassembled WGS sequence"/>
</dbReference>
<gene>
    <name evidence="3" type="ORF">MJ923_05640</name>
</gene>
<accession>A0AAJ1BFE8</accession>
<feature type="signal peptide" evidence="1">
    <location>
        <begin position="1"/>
        <end position="18"/>
    </location>
</feature>
<evidence type="ECO:0000256" key="1">
    <source>
        <dbReference type="SAM" id="SignalP"/>
    </source>
</evidence>
<keyword evidence="3" id="KW-0413">Isomerase</keyword>
<evidence type="ECO:0000313" key="4">
    <source>
        <dbReference type="Proteomes" id="UP001297581"/>
    </source>
</evidence>
<dbReference type="RefSeq" id="WP_240590267.1">
    <property type="nucleotide sequence ID" value="NZ_JAKUDL010000002.1"/>
</dbReference>
<dbReference type="InterPro" id="IPR016087">
    <property type="entry name" value="Chalcone_isomerase"/>
</dbReference>
<keyword evidence="1" id="KW-0732">Signal</keyword>
<proteinExistence type="predicted"/>
<keyword evidence="4" id="KW-1185">Reference proteome</keyword>
<protein>
    <submittedName>
        <fullName evidence="3">Chalcone isomerase family protein</fullName>
    </submittedName>
</protein>
<organism evidence="3 4">
    <name type="scientific">Shewanella zhuhaiensis</name>
    <dbReference type="NCBI Taxonomy" id="2919576"/>
    <lineage>
        <taxon>Bacteria</taxon>
        <taxon>Pseudomonadati</taxon>
        <taxon>Pseudomonadota</taxon>
        <taxon>Gammaproteobacteria</taxon>
        <taxon>Alteromonadales</taxon>
        <taxon>Shewanellaceae</taxon>
        <taxon>Shewanella</taxon>
    </lineage>
</organism>
<dbReference type="SUPFAM" id="SSF54626">
    <property type="entry name" value="Chalcone isomerase"/>
    <property type="match status" value="1"/>
</dbReference>
<dbReference type="Gene3D" id="3.50.70.10">
    <property type="match status" value="1"/>
</dbReference>
<dbReference type="InterPro" id="IPR036298">
    <property type="entry name" value="Chalcone_isomerase_sf"/>
</dbReference>
<sequence>MKSLLALLLCVLPLFASAKEVSGVDLADSLTQDNQAYLLNGAGVRSKFFMDLYVGSLYLPARAQTSEQVLAQQNAIIQLDILSGLITSDKMRDAINEGFDAATKGKQDAAMKANIAAFMAQFDAEIKPGDRFVLHTGNDGVIAVKNGVAGPKIGDTDFAKALLNIWLGDKPAQKSLKQDMLGQ</sequence>
<feature type="domain" description="Chalcone isomerase" evidence="2">
    <location>
        <begin position="18"/>
        <end position="182"/>
    </location>
</feature>
<name>A0AAJ1BFE8_9GAMM</name>
<dbReference type="InterPro" id="IPR016088">
    <property type="entry name" value="Chalcone_isomerase_3-sand"/>
</dbReference>
<reference evidence="3 4" key="1">
    <citation type="submission" date="2022-02" db="EMBL/GenBank/DDBJ databases">
        <title>The genome sequence of Shewanella sp. 3B26.</title>
        <authorList>
            <person name="Du J."/>
        </authorList>
    </citation>
    <scope>NUCLEOTIDE SEQUENCE [LARGE SCALE GENOMIC DNA]</scope>
    <source>
        <strain evidence="3 4">3B26</strain>
    </source>
</reference>
<dbReference type="EMBL" id="JAKUDL010000002">
    <property type="protein sequence ID" value="MCH4293784.1"/>
    <property type="molecule type" value="Genomic_DNA"/>
</dbReference>
<evidence type="ECO:0000313" key="3">
    <source>
        <dbReference type="EMBL" id="MCH4293784.1"/>
    </source>
</evidence>